<dbReference type="RefSeq" id="WP_154441170.1">
    <property type="nucleotide sequence ID" value="NZ_JAHLPJ010000001.1"/>
</dbReference>
<keyword evidence="3" id="KW-1185">Reference proteome</keyword>
<dbReference type="AlphaFoldDB" id="A0A6N7XNI6"/>
<feature type="domain" description="N-acetyltransferase" evidence="1">
    <location>
        <begin position="26"/>
        <end position="85"/>
    </location>
</feature>
<name>A0A6N7XNI6_9FIRM</name>
<dbReference type="PANTHER" id="PTHR43233:SF1">
    <property type="entry name" value="FAMILY N-ACETYLTRANSFERASE, PUTATIVE (AFU_ORTHOLOGUE AFUA_6G03350)-RELATED"/>
    <property type="match status" value="1"/>
</dbReference>
<comment type="caution">
    <text evidence="2">The sequence shown here is derived from an EMBL/GenBank/DDBJ whole genome shotgun (WGS) entry which is preliminary data.</text>
</comment>
<evidence type="ECO:0000259" key="1">
    <source>
        <dbReference type="Pfam" id="PF00583"/>
    </source>
</evidence>
<reference evidence="2 3" key="1">
    <citation type="submission" date="2019-09" db="EMBL/GenBank/DDBJ databases">
        <title>In-depth cultivation of the pig gut microbiome towards novel bacterial diversity and tailored functional studies.</title>
        <authorList>
            <person name="Wylensek D."/>
            <person name="Hitch T.C.A."/>
            <person name="Clavel T."/>
        </authorList>
    </citation>
    <scope>NUCLEOTIDE SEQUENCE [LARGE SCALE GENOMIC DNA]</scope>
    <source>
        <strain evidence="2 3">WCA3-693-APC-4?</strain>
    </source>
</reference>
<dbReference type="Pfam" id="PF00583">
    <property type="entry name" value="Acetyltransf_1"/>
    <property type="match status" value="1"/>
</dbReference>
<sequence length="85" mass="9917">MNNLEYYISTDKSKLNIEAVNSLLRQSYWANERAEKTIFKSVENSICYGVYQNEKLVGFGRVVTDFSTVYWICDIIIDINHRNNG</sequence>
<accession>A0A6N7XNI6</accession>
<dbReference type="Proteomes" id="UP000469523">
    <property type="component" value="Unassembled WGS sequence"/>
</dbReference>
<organism evidence="2 3">
    <name type="scientific">Tissierella pigra</name>
    <dbReference type="NCBI Taxonomy" id="2607614"/>
    <lineage>
        <taxon>Bacteria</taxon>
        <taxon>Bacillati</taxon>
        <taxon>Bacillota</taxon>
        <taxon>Tissierellia</taxon>
        <taxon>Tissierellales</taxon>
        <taxon>Tissierellaceae</taxon>
        <taxon>Tissierella</taxon>
    </lineage>
</organism>
<dbReference type="InterPro" id="IPR000182">
    <property type="entry name" value="GNAT_dom"/>
</dbReference>
<dbReference type="SUPFAM" id="SSF55729">
    <property type="entry name" value="Acyl-CoA N-acyltransferases (Nat)"/>
    <property type="match status" value="1"/>
</dbReference>
<dbReference type="EMBL" id="VUNQ01000031">
    <property type="protein sequence ID" value="MSU02372.1"/>
    <property type="molecule type" value="Genomic_DNA"/>
</dbReference>
<dbReference type="InterPro" id="IPR016181">
    <property type="entry name" value="Acyl_CoA_acyltransferase"/>
</dbReference>
<protein>
    <submittedName>
        <fullName evidence="2">GNAT family N-acetyltransferase</fullName>
    </submittedName>
</protein>
<dbReference type="InterPro" id="IPR053144">
    <property type="entry name" value="Acetyltransferase_Butenolide"/>
</dbReference>
<evidence type="ECO:0000313" key="3">
    <source>
        <dbReference type="Proteomes" id="UP000469523"/>
    </source>
</evidence>
<keyword evidence="2" id="KW-0808">Transferase</keyword>
<dbReference type="GO" id="GO:0016747">
    <property type="term" value="F:acyltransferase activity, transferring groups other than amino-acyl groups"/>
    <property type="evidence" value="ECO:0007669"/>
    <property type="project" value="InterPro"/>
</dbReference>
<proteinExistence type="predicted"/>
<dbReference type="PANTHER" id="PTHR43233">
    <property type="entry name" value="FAMILY N-ACETYLTRANSFERASE, PUTATIVE (AFU_ORTHOLOGUE AFUA_6G03350)-RELATED"/>
    <property type="match status" value="1"/>
</dbReference>
<evidence type="ECO:0000313" key="2">
    <source>
        <dbReference type="EMBL" id="MSU02372.1"/>
    </source>
</evidence>
<dbReference type="Gene3D" id="3.40.630.30">
    <property type="match status" value="1"/>
</dbReference>
<gene>
    <name evidence="2" type="ORF">FYJ83_12975</name>
</gene>